<evidence type="ECO:0000313" key="1">
    <source>
        <dbReference type="EMBL" id="RKQ14131.1"/>
    </source>
</evidence>
<sequence>MGYILPINHYQFSDERNRIIKSKRMAESVERPYKAVFEKHLEDQKGEYDRLTSNPTPVNFDFIDALSNKGKYINEKI</sequence>
<keyword evidence="2" id="KW-1185">Reference proteome</keyword>
<dbReference type="AlphaFoldDB" id="A0A494YVK5"/>
<protein>
    <submittedName>
        <fullName evidence="1">Uncharacterized protein</fullName>
    </submittedName>
</protein>
<proteinExistence type="predicted"/>
<accession>A0A494YVK5</accession>
<organism evidence="1 2">
    <name type="scientific">Oceanobacillus bengalensis</name>
    <dbReference type="NCBI Taxonomy" id="1435466"/>
    <lineage>
        <taxon>Bacteria</taxon>
        <taxon>Bacillati</taxon>
        <taxon>Bacillota</taxon>
        <taxon>Bacilli</taxon>
        <taxon>Bacillales</taxon>
        <taxon>Bacillaceae</taxon>
        <taxon>Oceanobacillus</taxon>
    </lineage>
</organism>
<gene>
    <name evidence="1" type="ORF">D8M05_13955</name>
</gene>
<dbReference type="RefSeq" id="WP_121132831.1">
    <property type="nucleotide sequence ID" value="NZ_JBHUFK010000064.1"/>
</dbReference>
<dbReference type="Proteomes" id="UP000281813">
    <property type="component" value="Unassembled WGS sequence"/>
</dbReference>
<comment type="caution">
    <text evidence="1">The sequence shown here is derived from an EMBL/GenBank/DDBJ whole genome shotgun (WGS) entry which is preliminary data.</text>
</comment>
<dbReference type="OrthoDB" id="2706316at2"/>
<dbReference type="EMBL" id="RBZO01000023">
    <property type="protein sequence ID" value="RKQ14131.1"/>
    <property type="molecule type" value="Genomic_DNA"/>
</dbReference>
<name>A0A494YVK5_9BACI</name>
<reference evidence="1 2" key="1">
    <citation type="journal article" date="2015" name="Antonie Van Leeuwenhoek">
        <title>Oceanobacillus bengalensis sp. nov., a bacterium isolated from seawater of the Bay of Bengal.</title>
        <authorList>
            <person name="Yongchang O."/>
            <person name="Xiang W."/>
            <person name="Wang G."/>
        </authorList>
    </citation>
    <scope>NUCLEOTIDE SEQUENCE [LARGE SCALE GENOMIC DNA]</scope>
    <source>
        <strain evidence="1 2">MCCC 1K00260</strain>
    </source>
</reference>
<evidence type="ECO:0000313" key="2">
    <source>
        <dbReference type="Proteomes" id="UP000281813"/>
    </source>
</evidence>